<dbReference type="PATRIC" id="fig|1227499.3.peg.1905"/>
<evidence type="ECO:0000313" key="2">
    <source>
        <dbReference type="EMBL" id="ELY57035.1"/>
    </source>
</evidence>
<keyword evidence="3" id="KW-1185">Reference proteome</keyword>
<dbReference type="OrthoDB" id="197906at2157"/>
<reference evidence="2 3" key="1">
    <citation type="journal article" date="2014" name="PLoS Genet.">
        <title>Phylogenetically driven sequencing of extremely halophilic archaea reveals strategies for static and dynamic osmo-response.</title>
        <authorList>
            <person name="Becker E.A."/>
            <person name="Seitzer P.M."/>
            <person name="Tritt A."/>
            <person name="Larsen D."/>
            <person name="Krusor M."/>
            <person name="Yao A.I."/>
            <person name="Wu D."/>
            <person name="Madern D."/>
            <person name="Eisen J.A."/>
            <person name="Darling A.E."/>
            <person name="Facciotti M.T."/>
        </authorList>
    </citation>
    <scope>NUCLEOTIDE SEQUENCE [LARGE SCALE GENOMIC DNA]</scope>
    <source>
        <strain evidence="2 3">JCM 12255</strain>
    </source>
</reference>
<feature type="region of interest" description="Disordered" evidence="1">
    <location>
        <begin position="270"/>
        <end position="298"/>
    </location>
</feature>
<dbReference type="eggNOG" id="arCOG10332">
    <property type="taxonomic scope" value="Archaea"/>
</dbReference>
<evidence type="ECO:0000313" key="3">
    <source>
        <dbReference type="Proteomes" id="UP000011602"/>
    </source>
</evidence>
<evidence type="ECO:0000256" key="1">
    <source>
        <dbReference type="SAM" id="MobiDB-lite"/>
    </source>
</evidence>
<dbReference type="STRING" id="1227499.C493_09413"/>
<comment type="caution">
    <text evidence="2">The sequence shown here is derived from an EMBL/GenBank/DDBJ whole genome shotgun (WGS) entry which is preliminary data.</text>
</comment>
<organism evidence="2 3">
    <name type="scientific">Natronolimnohabitans innermongolicus JCM 12255</name>
    <dbReference type="NCBI Taxonomy" id="1227499"/>
    <lineage>
        <taxon>Archaea</taxon>
        <taxon>Methanobacteriati</taxon>
        <taxon>Methanobacteriota</taxon>
        <taxon>Stenosarchaea group</taxon>
        <taxon>Halobacteria</taxon>
        <taxon>Halobacteriales</taxon>
        <taxon>Natrialbaceae</taxon>
        <taxon>Natronolimnohabitans</taxon>
    </lineage>
</organism>
<dbReference type="EMBL" id="AOHZ01000043">
    <property type="protein sequence ID" value="ELY57035.1"/>
    <property type="molecule type" value="Genomic_DNA"/>
</dbReference>
<evidence type="ECO:0008006" key="4">
    <source>
        <dbReference type="Google" id="ProtNLM"/>
    </source>
</evidence>
<sequence>MSRAPSTLDLVGRAVATVRSDGLAKVIRRSIPVVDRRRKRLVRRALARAGGVSAGRRYLHLRRQVRPATVTDADPFVRHWIDPSRIERQVRGASKRWGRVEDGAWDQATVPFDETPASESVVAHFERGVPWTDTVEFEAYLERLEAGEQPKGCTTVEELEARFEAFDTIYERIERDGYRSQPELWNERPAYQREIFYKWDRSLDPRLDEITVSIGRDGALLHSDRGDHRLAIAKLLDLEAIPVLVRRRHAQWQSVRDELSAATERAELTERSKQHLEHPDVRDLHAFDASTDGTGTPL</sequence>
<dbReference type="Proteomes" id="UP000011602">
    <property type="component" value="Unassembled WGS sequence"/>
</dbReference>
<protein>
    <recommendedName>
        <fullName evidence="4">ParB-like nuclease</fullName>
    </recommendedName>
</protein>
<gene>
    <name evidence="2" type="ORF">C493_09413</name>
</gene>
<dbReference type="AlphaFoldDB" id="L9X5T7"/>
<dbReference type="RefSeq" id="WP_007259173.1">
    <property type="nucleotide sequence ID" value="NZ_AOHZ01000043.1"/>
</dbReference>
<accession>L9X5T7</accession>
<name>L9X5T7_9EURY</name>
<feature type="compositionally biased region" description="Basic and acidic residues" evidence="1">
    <location>
        <begin position="270"/>
        <end position="286"/>
    </location>
</feature>
<proteinExistence type="predicted"/>